<gene>
    <name evidence="1" type="ORF">ADL12_00010</name>
</gene>
<evidence type="ECO:0000313" key="2">
    <source>
        <dbReference type="Proteomes" id="UP000053923"/>
    </source>
</evidence>
<accession>A0A0X3VQB3</accession>
<keyword evidence="2" id="KW-1185">Reference proteome</keyword>
<protein>
    <submittedName>
        <fullName evidence="1">Uncharacterized protein</fullName>
    </submittedName>
</protein>
<dbReference type="AlphaFoldDB" id="A0A0X3VQB3"/>
<dbReference type="EMBL" id="LLZG01000001">
    <property type="protein sequence ID" value="KUL46879.1"/>
    <property type="molecule type" value="Genomic_DNA"/>
</dbReference>
<proteinExistence type="predicted"/>
<comment type="caution">
    <text evidence="1">The sequence shown here is derived from an EMBL/GenBank/DDBJ whole genome shotgun (WGS) entry which is preliminary data.</text>
</comment>
<sequence length="81" mass="8368">MLGHQYGGRAGGVQFLHREEEEAQCPAAARAQLGQLIAGGGHGHGAQADDEALFLACGCRGKGARAGTPNGTVVRFERPAR</sequence>
<name>A0A0X3VQB3_9ACTN</name>
<dbReference type="Proteomes" id="UP000053923">
    <property type="component" value="Unassembled WGS sequence"/>
</dbReference>
<organism evidence="1 2">
    <name type="scientific">Streptomyces regalis</name>
    <dbReference type="NCBI Taxonomy" id="68262"/>
    <lineage>
        <taxon>Bacteria</taxon>
        <taxon>Bacillati</taxon>
        <taxon>Actinomycetota</taxon>
        <taxon>Actinomycetes</taxon>
        <taxon>Kitasatosporales</taxon>
        <taxon>Streptomycetaceae</taxon>
        <taxon>Streptomyces</taxon>
    </lineage>
</organism>
<reference evidence="2" key="1">
    <citation type="submission" date="2015-10" db="EMBL/GenBank/DDBJ databases">
        <authorList>
            <person name="Ju K.-S."/>
            <person name="Doroghazi J.R."/>
            <person name="Metcalf W.W."/>
        </authorList>
    </citation>
    <scope>NUCLEOTIDE SEQUENCE [LARGE SCALE GENOMIC DNA]</scope>
    <source>
        <strain evidence="2">NRRL 3151</strain>
    </source>
</reference>
<evidence type="ECO:0000313" key="1">
    <source>
        <dbReference type="EMBL" id="KUL46879.1"/>
    </source>
</evidence>